<dbReference type="EMBL" id="KE344823">
    <property type="protein sequence ID" value="EXB80721.1"/>
    <property type="molecule type" value="Genomic_DNA"/>
</dbReference>
<sequence>MGFVNKDKKLKGKSFKFSRIPNRGIGKISSRSGSGVWRIARDLGGRRRKDQGVSLSLTLRLALESGQTNKHRREREGERENLTLRLALESGQTNKHQREREKERIGNFWKFLNVVGFLFFKETSSFG</sequence>
<protein>
    <submittedName>
        <fullName evidence="1">Uncharacterized protein</fullName>
    </submittedName>
</protein>
<organism evidence="1 2">
    <name type="scientific">Morus notabilis</name>
    <dbReference type="NCBI Taxonomy" id="981085"/>
    <lineage>
        <taxon>Eukaryota</taxon>
        <taxon>Viridiplantae</taxon>
        <taxon>Streptophyta</taxon>
        <taxon>Embryophyta</taxon>
        <taxon>Tracheophyta</taxon>
        <taxon>Spermatophyta</taxon>
        <taxon>Magnoliopsida</taxon>
        <taxon>eudicotyledons</taxon>
        <taxon>Gunneridae</taxon>
        <taxon>Pentapetalae</taxon>
        <taxon>rosids</taxon>
        <taxon>fabids</taxon>
        <taxon>Rosales</taxon>
        <taxon>Moraceae</taxon>
        <taxon>Moreae</taxon>
        <taxon>Morus</taxon>
    </lineage>
</organism>
<name>W9RLI7_9ROSA</name>
<proteinExistence type="predicted"/>
<evidence type="ECO:0000313" key="1">
    <source>
        <dbReference type="EMBL" id="EXB80721.1"/>
    </source>
</evidence>
<accession>W9RLI7</accession>
<dbReference type="AlphaFoldDB" id="W9RLI7"/>
<gene>
    <name evidence="1" type="ORF">L484_008501</name>
</gene>
<reference evidence="2" key="1">
    <citation type="submission" date="2013-01" db="EMBL/GenBank/DDBJ databases">
        <title>Draft Genome Sequence of a Mulberry Tree, Morus notabilis C.K. Schneid.</title>
        <authorList>
            <person name="He N."/>
            <person name="Zhao S."/>
        </authorList>
    </citation>
    <scope>NUCLEOTIDE SEQUENCE</scope>
</reference>
<keyword evidence="2" id="KW-1185">Reference proteome</keyword>
<evidence type="ECO:0000313" key="2">
    <source>
        <dbReference type="Proteomes" id="UP000030645"/>
    </source>
</evidence>
<dbReference type="Proteomes" id="UP000030645">
    <property type="component" value="Unassembled WGS sequence"/>
</dbReference>